<dbReference type="GO" id="GO:0072329">
    <property type="term" value="P:monocarboxylic acid catabolic process"/>
    <property type="evidence" value="ECO:0007669"/>
    <property type="project" value="UniProtKB-ARBA"/>
</dbReference>
<feature type="binding site" evidence="9">
    <location>
        <position position="117"/>
    </location>
    <ligand>
        <name>Mg(2+)</name>
        <dbReference type="ChEBI" id="CHEBI:18420"/>
    </ligand>
</feature>
<feature type="binding site" evidence="9">
    <location>
        <begin position="94"/>
        <end position="97"/>
    </location>
    <ligand>
        <name>substrate</name>
    </ligand>
</feature>
<dbReference type="eggNOG" id="COG0684">
    <property type="taxonomic scope" value="Bacteria"/>
</dbReference>
<dbReference type="AlphaFoldDB" id="G6Y480"/>
<dbReference type="NCBIfam" id="NF006731">
    <property type="entry name" value="PRK09262.1"/>
    <property type="match status" value="1"/>
</dbReference>
<keyword evidence="5 9" id="KW-0479">Metal-binding</keyword>
<dbReference type="KEGG" id="mamo:A6B35_25145"/>
<dbReference type="GO" id="GO:0047443">
    <property type="term" value="F:4-hydroxy-4-methyl-2-oxoglutarate aldolase activity"/>
    <property type="evidence" value="ECO:0007669"/>
    <property type="project" value="UniProtKB-EC"/>
</dbReference>
<keyword evidence="11" id="KW-1185">Reference proteome</keyword>
<evidence type="ECO:0000256" key="3">
    <source>
        <dbReference type="ARBA" id="ARBA00011643"/>
    </source>
</evidence>
<dbReference type="NCBIfam" id="TIGR02798">
    <property type="entry name" value="ligK_PcmE"/>
    <property type="match status" value="1"/>
</dbReference>
<dbReference type="InterPro" id="IPR005493">
    <property type="entry name" value="RraA/RraA-like"/>
</dbReference>
<keyword evidence="7" id="KW-0456">Lyase</keyword>
<gene>
    <name evidence="10" type="ORF">MEA186_03694</name>
</gene>
<comment type="subunit">
    <text evidence="3">Homohexamer.</text>
</comment>
<keyword evidence="10" id="KW-0489">Methyltransferase</keyword>
<feature type="binding site" evidence="9">
    <location>
        <position position="116"/>
    </location>
    <ligand>
        <name>substrate</name>
    </ligand>
</feature>
<dbReference type="PANTHER" id="PTHR33254:SF16">
    <property type="entry name" value="BLR3842 PROTEIN"/>
    <property type="match status" value="1"/>
</dbReference>
<keyword evidence="6 9" id="KW-0460">Magnesium</keyword>
<accession>G6Y480</accession>
<dbReference type="FunFam" id="3.50.30.40:FF:000002">
    <property type="entry name" value="4-carboxy-4-hydroxy-2-oxoadipate aldolase/oxaloacetate decarboxylase"/>
    <property type="match status" value="1"/>
</dbReference>
<dbReference type="EC" id="4.1.3.17" evidence="4"/>
<evidence type="ECO:0000256" key="4">
    <source>
        <dbReference type="ARBA" id="ARBA00012213"/>
    </source>
</evidence>
<dbReference type="InterPro" id="IPR036704">
    <property type="entry name" value="RraA/RraA-like_sf"/>
</dbReference>
<dbReference type="GO" id="GO:0042537">
    <property type="term" value="P:benzene-containing compound metabolic process"/>
    <property type="evidence" value="ECO:0007669"/>
    <property type="project" value="UniProtKB-ARBA"/>
</dbReference>
<dbReference type="GO" id="GO:0008168">
    <property type="term" value="F:methyltransferase activity"/>
    <property type="evidence" value="ECO:0007669"/>
    <property type="project" value="UniProtKB-KW"/>
</dbReference>
<dbReference type="GO" id="GO:0032259">
    <property type="term" value="P:methylation"/>
    <property type="evidence" value="ECO:0007669"/>
    <property type="project" value="UniProtKB-KW"/>
</dbReference>
<evidence type="ECO:0000313" key="10">
    <source>
        <dbReference type="EMBL" id="EHH13459.1"/>
    </source>
</evidence>
<dbReference type="Gene3D" id="3.50.30.40">
    <property type="entry name" value="Ribonuclease E inhibitor RraA/RraA-like"/>
    <property type="match status" value="1"/>
</dbReference>
<keyword evidence="10" id="KW-0808">Transferase</keyword>
<comment type="similarity">
    <text evidence="8">Belongs to the LigK/PcmE family.</text>
</comment>
<dbReference type="GO" id="GO:0046872">
    <property type="term" value="F:metal ion binding"/>
    <property type="evidence" value="ECO:0007669"/>
    <property type="project" value="UniProtKB-KW"/>
</dbReference>
<comment type="cofactor">
    <cofactor evidence="2 9">
        <name>Mg(2+)</name>
        <dbReference type="ChEBI" id="CHEBI:18420"/>
    </cofactor>
</comment>
<evidence type="ECO:0000256" key="6">
    <source>
        <dbReference type="ARBA" id="ARBA00022842"/>
    </source>
</evidence>
<dbReference type="PANTHER" id="PTHR33254">
    <property type="entry name" value="4-HYDROXY-4-METHYL-2-OXOGLUTARATE ALDOLASE 3-RELATED"/>
    <property type="match status" value="1"/>
</dbReference>
<dbReference type="Proteomes" id="UP000002949">
    <property type="component" value="Unassembled WGS sequence"/>
</dbReference>
<dbReference type="STRING" id="1082933.A6B35_25145"/>
<dbReference type="SUPFAM" id="SSF89562">
    <property type="entry name" value="RraA-like"/>
    <property type="match status" value="1"/>
</dbReference>
<evidence type="ECO:0000313" key="11">
    <source>
        <dbReference type="Proteomes" id="UP000002949"/>
    </source>
</evidence>
<evidence type="ECO:0000256" key="5">
    <source>
        <dbReference type="ARBA" id="ARBA00022723"/>
    </source>
</evidence>
<evidence type="ECO:0000256" key="1">
    <source>
        <dbReference type="ARBA" id="ARBA00001342"/>
    </source>
</evidence>
<dbReference type="CDD" id="cd16841">
    <property type="entry name" value="RraA_family"/>
    <property type="match status" value="1"/>
</dbReference>
<dbReference type="Pfam" id="PF03737">
    <property type="entry name" value="RraA-like"/>
    <property type="match status" value="1"/>
</dbReference>
<evidence type="ECO:0000256" key="9">
    <source>
        <dbReference type="PIRSR" id="PIRSR605493-1"/>
    </source>
</evidence>
<protein>
    <recommendedName>
        <fullName evidence="4">4-hydroxy-4-methyl-2-oxoglutarate aldolase</fullName>
        <ecNumber evidence="4">4.1.3.17</ecNumber>
    </recommendedName>
</protein>
<dbReference type="PATRIC" id="fig|1082933.3.peg.671"/>
<reference evidence="10 11" key="1">
    <citation type="journal article" date="2012" name="J. Bacteriol.">
        <title>Draft Genome Sequence of Plant Growth-Promoting Rhizobium Mesorhizobium amorphae, Isolated from Zinc-Lead Mine Tailings.</title>
        <authorList>
            <person name="Hao X."/>
            <person name="Lin Y."/>
            <person name="Johnstone L."/>
            <person name="Baltrus D.A."/>
            <person name="Miller S.J."/>
            <person name="Wei G."/>
            <person name="Rensing C."/>
        </authorList>
    </citation>
    <scope>NUCLEOTIDE SEQUENCE [LARGE SCALE GENOMIC DNA]</scope>
    <source>
        <strain evidence="10 11">CCNWGS0123</strain>
    </source>
</reference>
<sequence>MAKVVTKTERTPLEICEALGQLGVATVHEAQGRTGLLAARLRPIYDGARIGGNALTCEVAPGDNWMIHVALEQARPGDVLVVTPTSPCEDGYFGDLLAESAKAQGIRGLIIDAGARDVSTLRAMAFPVWSRAISAQGTVKETLGNVQVPIVCAGAHIRPGDVIVADDDGVCVVPRETAAKILEIARKREAMEEEKQSLYAAGKLSLDVNDMRERLRRKGLIYE</sequence>
<evidence type="ECO:0000256" key="8">
    <source>
        <dbReference type="ARBA" id="ARBA00061585"/>
    </source>
</evidence>
<dbReference type="RefSeq" id="WP_006200176.1">
    <property type="nucleotide sequence ID" value="NZ_AGSN01000049.1"/>
</dbReference>
<name>G6Y480_9HYPH</name>
<evidence type="ECO:0000256" key="7">
    <source>
        <dbReference type="ARBA" id="ARBA00023239"/>
    </source>
</evidence>
<proteinExistence type="inferred from homology"/>
<dbReference type="InterPro" id="IPR014165">
    <property type="entry name" value="LigK_PcmE"/>
</dbReference>
<dbReference type="EMBL" id="AGSN01000049">
    <property type="protein sequence ID" value="EHH13459.1"/>
    <property type="molecule type" value="Genomic_DNA"/>
</dbReference>
<comment type="catalytic activity">
    <reaction evidence="1">
        <text>4-hydroxy-4-methyl-2-oxoglutarate = 2 pyruvate</text>
        <dbReference type="Rhea" id="RHEA:22748"/>
        <dbReference type="ChEBI" id="CHEBI:15361"/>
        <dbReference type="ChEBI" id="CHEBI:58276"/>
        <dbReference type="EC" id="4.1.3.17"/>
    </reaction>
</comment>
<dbReference type="GO" id="GO:0019336">
    <property type="term" value="P:phenol-containing compound catabolic process"/>
    <property type="evidence" value="ECO:0007669"/>
    <property type="project" value="UniProtKB-ARBA"/>
</dbReference>
<evidence type="ECO:0000256" key="2">
    <source>
        <dbReference type="ARBA" id="ARBA00001946"/>
    </source>
</evidence>
<dbReference type="OrthoDB" id="9812532at2"/>
<organism evidence="10 11">
    <name type="scientific">Mesorhizobium amorphae CCNWGS0123</name>
    <dbReference type="NCBI Taxonomy" id="1082933"/>
    <lineage>
        <taxon>Bacteria</taxon>
        <taxon>Pseudomonadati</taxon>
        <taxon>Pseudomonadota</taxon>
        <taxon>Alphaproteobacteria</taxon>
        <taxon>Hyphomicrobiales</taxon>
        <taxon>Phyllobacteriaceae</taxon>
        <taxon>Mesorhizobium</taxon>
    </lineage>
</organism>